<dbReference type="Proteomes" id="UP000315750">
    <property type="component" value="Chromosome"/>
</dbReference>
<keyword evidence="5" id="KW-0326">Glycosidase</keyword>
<evidence type="ECO:0000313" key="8">
    <source>
        <dbReference type="EMBL" id="QDU56546.1"/>
    </source>
</evidence>
<evidence type="ECO:0000256" key="3">
    <source>
        <dbReference type="ARBA" id="ARBA00022801"/>
    </source>
</evidence>
<keyword evidence="6" id="KW-0732">Signal</keyword>
<dbReference type="InterPro" id="IPR000070">
    <property type="entry name" value="Pectinesterase_cat"/>
</dbReference>
<dbReference type="GO" id="GO:0005975">
    <property type="term" value="P:carbohydrate metabolic process"/>
    <property type="evidence" value="ECO:0007669"/>
    <property type="project" value="InterPro"/>
</dbReference>
<dbReference type="GO" id="GO:0009279">
    <property type="term" value="C:cell outer membrane"/>
    <property type="evidence" value="ECO:0007669"/>
    <property type="project" value="TreeGrafter"/>
</dbReference>
<evidence type="ECO:0000256" key="4">
    <source>
        <dbReference type="ARBA" id="ARBA00023085"/>
    </source>
</evidence>
<dbReference type="EC" id="3.1.1.11" evidence="8"/>
<dbReference type="AlphaFoldDB" id="A0A518AP89"/>
<dbReference type="GO" id="GO:0004650">
    <property type="term" value="F:polygalacturonase activity"/>
    <property type="evidence" value="ECO:0007669"/>
    <property type="project" value="InterPro"/>
</dbReference>
<dbReference type="PROSITE" id="PS00502">
    <property type="entry name" value="POLYGALACTURONASE"/>
    <property type="match status" value="1"/>
</dbReference>
<evidence type="ECO:0000256" key="1">
    <source>
        <dbReference type="ARBA" id="ARBA00008834"/>
    </source>
</evidence>
<evidence type="ECO:0000256" key="5">
    <source>
        <dbReference type="ARBA" id="ARBA00023295"/>
    </source>
</evidence>
<feature type="chain" id="PRO_5022039819" evidence="6">
    <location>
        <begin position="24"/>
        <end position="774"/>
    </location>
</feature>
<dbReference type="PANTHER" id="PTHR31321:SF57">
    <property type="entry name" value="PECTINESTERASE 53-RELATED"/>
    <property type="match status" value="1"/>
</dbReference>
<dbReference type="SMART" id="SM00710">
    <property type="entry name" value="PbH1"/>
    <property type="match status" value="4"/>
</dbReference>
<organism evidence="8 9">
    <name type="scientific">Aeoliella mucimassa</name>
    <dbReference type="NCBI Taxonomy" id="2527972"/>
    <lineage>
        <taxon>Bacteria</taxon>
        <taxon>Pseudomonadati</taxon>
        <taxon>Planctomycetota</taxon>
        <taxon>Planctomycetia</taxon>
        <taxon>Pirellulales</taxon>
        <taxon>Lacipirellulaceae</taxon>
        <taxon>Aeoliella</taxon>
    </lineage>
</organism>
<dbReference type="InterPro" id="IPR011050">
    <property type="entry name" value="Pectin_lyase_fold/virulence"/>
</dbReference>
<gene>
    <name evidence="8" type="primary">pemA</name>
    <name evidence="8" type="ORF">Pan181_27560</name>
</gene>
<evidence type="ECO:0000256" key="6">
    <source>
        <dbReference type="SAM" id="SignalP"/>
    </source>
</evidence>
<dbReference type="GO" id="GO:0042545">
    <property type="term" value="P:cell wall modification"/>
    <property type="evidence" value="ECO:0007669"/>
    <property type="project" value="InterPro"/>
</dbReference>
<dbReference type="InterPro" id="IPR012334">
    <property type="entry name" value="Pectin_lyas_fold"/>
</dbReference>
<name>A0A518AP89_9BACT</name>
<dbReference type="EMBL" id="CP036278">
    <property type="protein sequence ID" value="QDU56546.1"/>
    <property type="molecule type" value="Genomic_DNA"/>
</dbReference>
<dbReference type="KEGG" id="amuc:Pan181_27560"/>
<proteinExistence type="inferred from homology"/>
<feature type="signal peptide" evidence="6">
    <location>
        <begin position="1"/>
        <end position="23"/>
    </location>
</feature>
<keyword evidence="3 8" id="KW-0378">Hydrolase</keyword>
<dbReference type="Pfam" id="PF00295">
    <property type="entry name" value="Glyco_hydro_28"/>
    <property type="match status" value="1"/>
</dbReference>
<dbReference type="Pfam" id="PF01095">
    <property type="entry name" value="Pectinesterase"/>
    <property type="match status" value="1"/>
</dbReference>
<accession>A0A518AP89</accession>
<dbReference type="PANTHER" id="PTHR31321">
    <property type="entry name" value="ACYL-COA THIOESTER HYDROLASE YBHC-RELATED"/>
    <property type="match status" value="1"/>
</dbReference>
<sequence precursor="true">MQTNRCRLVFLIVLAGIASNCFAQTNRAPEDRTPPADAVVAADGSGDYTSIQDAVYAAPYRPAGPAWVILVKPGTYNERVYIQRERGNLRIVGEEASSTILTYHLNAKSLGDDGQPLGTFRTPTLQVDGERCEFAQLTIQNSAGPGSQALAMRTDGDKLVFRDCQFLGWQDTLLLNRGRAYFERCRIEGHVDFIFGAATAWFEACDIHLRGSGYITAASTPQEQSYGFVFHRCRVTSEPDVRAYLGRPWRSHAMTCFLQCELSESIRPEGWHNWSDPARESTVRYSEYQNSGPGAAGEERVTWATQLNNDQAEQLTMTNVLSGDDGWNPEADRAKASFTPRGWSDMQSVLDRIEAPTFPNRRFDITQYGAKLGERCTAAIQQAIDACHEAGGGRVVVPAGTWPTGALVLRSNVNLHLEQQATLEWVFDLDEYPLVFTRWEGTECMNYSPLIYAFEQQNIAITGQGTLDGGATHETWWAWNPKDPALRKRGPALQVKDRNALVEYGTTGKPVSERVFGAGHYLRPNFIQPYRCQNVLIEGVTIVRSPMWVIHPVLSQSITVRGVTIESHGANSDGCDPESCRDVLIEDTLFDTGDDCIAIKSGRNNDGRRVDVPSENIIVRRCTMKDGHGGVVLGSECSGDIRNVWVEDCQMDSPHLDRALRFKNNAERGGVLENVFMRNVQIGQVAEAVLTIDLLYEEGPNGPHQAIVRNIELQNVTSTASPRVMYVRGYEGAIIDNIRFANCEFAGISATEVIEHAGSISMEHVTIRPQKTPR</sequence>
<reference evidence="8 9" key="1">
    <citation type="submission" date="2019-02" db="EMBL/GenBank/DDBJ databases">
        <title>Deep-cultivation of Planctomycetes and their phenomic and genomic characterization uncovers novel biology.</title>
        <authorList>
            <person name="Wiegand S."/>
            <person name="Jogler M."/>
            <person name="Boedeker C."/>
            <person name="Pinto D."/>
            <person name="Vollmers J."/>
            <person name="Rivas-Marin E."/>
            <person name="Kohn T."/>
            <person name="Peeters S.H."/>
            <person name="Heuer A."/>
            <person name="Rast P."/>
            <person name="Oberbeckmann S."/>
            <person name="Bunk B."/>
            <person name="Jeske O."/>
            <person name="Meyerdierks A."/>
            <person name="Storesund J.E."/>
            <person name="Kallscheuer N."/>
            <person name="Luecker S."/>
            <person name="Lage O.M."/>
            <person name="Pohl T."/>
            <person name="Merkel B.J."/>
            <person name="Hornburger P."/>
            <person name="Mueller R.-W."/>
            <person name="Bruemmer F."/>
            <person name="Labrenz M."/>
            <person name="Spormann A.M."/>
            <person name="Op den Camp H."/>
            <person name="Overmann J."/>
            <person name="Amann R."/>
            <person name="Jetten M.S.M."/>
            <person name="Mascher T."/>
            <person name="Medema M.H."/>
            <person name="Devos D.P."/>
            <person name="Kaster A.-K."/>
            <person name="Ovreas L."/>
            <person name="Rohde M."/>
            <person name="Galperin M.Y."/>
            <person name="Jogler C."/>
        </authorList>
    </citation>
    <scope>NUCLEOTIDE SEQUENCE [LARGE SCALE GENOMIC DNA]</scope>
    <source>
        <strain evidence="8 9">Pan181</strain>
    </source>
</reference>
<dbReference type="GO" id="GO:0030599">
    <property type="term" value="F:pectinesterase activity"/>
    <property type="evidence" value="ECO:0007669"/>
    <property type="project" value="UniProtKB-EC"/>
</dbReference>
<dbReference type="Gene3D" id="2.160.20.10">
    <property type="entry name" value="Single-stranded right-handed beta-helix, Pectin lyase-like"/>
    <property type="match status" value="2"/>
</dbReference>
<evidence type="ECO:0000313" key="9">
    <source>
        <dbReference type="Proteomes" id="UP000315750"/>
    </source>
</evidence>
<dbReference type="RefSeq" id="WP_197529235.1">
    <property type="nucleotide sequence ID" value="NZ_CP036278.1"/>
</dbReference>
<evidence type="ECO:0000256" key="2">
    <source>
        <dbReference type="ARBA" id="ARBA00008891"/>
    </source>
</evidence>
<comment type="similarity">
    <text evidence="2">Belongs to the pectinesterase family.</text>
</comment>
<evidence type="ECO:0000259" key="7">
    <source>
        <dbReference type="Pfam" id="PF01095"/>
    </source>
</evidence>
<protein>
    <submittedName>
        <fullName evidence="8">Pectinesterase A</fullName>
        <ecNumber evidence="8">3.1.1.11</ecNumber>
    </submittedName>
</protein>
<keyword evidence="4" id="KW-0063">Aspartyl esterase</keyword>
<comment type="similarity">
    <text evidence="1">Belongs to the glycosyl hydrolase 28 family.</text>
</comment>
<keyword evidence="9" id="KW-1185">Reference proteome</keyword>
<dbReference type="InterPro" id="IPR000743">
    <property type="entry name" value="Glyco_hydro_28"/>
</dbReference>
<dbReference type="SUPFAM" id="SSF51126">
    <property type="entry name" value="Pectin lyase-like"/>
    <property type="match status" value="2"/>
</dbReference>
<feature type="domain" description="Pectinesterase catalytic" evidence="7">
    <location>
        <begin position="37"/>
        <end position="324"/>
    </location>
</feature>
<dbReference type="InterPro" id="IPR006626">
    <property type="entry name" value="PbH1"/>
</dbReference>